<dbReference type="RefSeq" id="WP_194312740.1">
    <property type="nucleotide sequence ID" value="NZ_JADHEC010000033.1"/>
</dbReference>
<gene>
    <name evidence="2" type="ORF">IR213_13005</name>
</gene>
<dbReference type="EMBL" id="JADHEC010000033">
    <property type="protein sequence ID" value="MBF2709501.1"/>
    <property type="molecule type" value="Genomic_DNA"/>
</dbReference>
<accession>A0A930XWL0</accession>
<evidence type="ECO:0000256" key="1">
    <source>
        <dbReference type="SAM" id="Phobius"/>
    </source>
</evidence>
<protein>
    <submittedName>
        <fullName evidence="2">Uncharacterized protein</fullName>
    </submittedName>
</protein>
<name>A0A930XWL0_9FLAO</name>
<keyword evidence="3" id="KW-1185">Reference proteome</keyword>
<keyword evidence="1" id="KW-0472">Membrane</keyword>
<keyword evidence="1" id="KW-0812">Transmembrane</keyword>
<dbReference type="AlphaFoldDB" id="A0A930XWL0"/>
<reference evidence="2" key="1">
    <citation type="submission" date="2020-11" db="EMBL/GenBank/DDBJ databases">
        <title>Genome of Flavobacterium soyangense.</title>
        <authorList>
            <person name="Liu Q."/>
            <person name="Xin Y.-H."/>
        </authorList>
    </citation>
    <scope>NUCLEOTIDE SEQUENCE</scope>
    <source>
        <strain evidence="2">CGMCC 1.13493</strain>
    </source>
</reference>
<sequence length="68" mass="7950">MAKEPYAAKLTLLWIGGFFFWIIKGYRGKLIDQYEEKYENGNVWTGCFITLMAMCTLVCFLVKDEIEV</sequence>
<feature type="transmembrane region" description="Helical" evidence="1">
    <location>
        <begin position="7"/>
        <end position="23"/>
    </location>
</feature>
<evidence type="ECO:0000313" key="3">
    <source>
        <dbReference type="Proteomes" id="UP000646211"/>
    </source>
</evidence>
<evidence type="ECO:0000313" key="2">
    <source>
        <dbReference type="EMBL" id="MBF2709501.1"/>
    </source>
</evidence>
<keyword evidence="1" id="KW-1133">Transmembrane helix</keyword>
<feature type="transmembrane region" description="Helical" evidence="1">
    <location>
        <begin position="43"/>
        <end position="62"/>
    </location>
</feature>
<comment type="caution">
    <text evidence="2">The sequence shown here is derived from an EMBL/GenBank/DDBJ whole genome shotgun (WGS) entry which is preliminary data.</text>
</comment>
<proteinExistence type="predicted"/>
<organism evidence="2 3">
    <name type="scientific">Flavobacterium soyangense</name>
    <dbReference type="NCBI Taxonomy" id="2023265"/>
    <lineage>
        <taxon>Bacteria</taxon>
        <taxon>Pseudomonadati</taxon>
        <taxon>Bacteroidota</taxon>
        <taxon>Flavobacteriia</taxon>
        <taxon>Flavobacteriales</taxon>
        <taxon>Flavobacteriaceae</taxon>
        <taxon>Flavobacterium</taxon>
    </lineage>
</organism>
<dbReference type="Proteomes" id="UP000646211">
    <property type="component" value="Unassembled WGS sequence"/>
</dbReference>